<organism evidence="2 3">
    <name type="scientific">Kitasatospora nipponensis</name>
    <dbReference type="NCBI Taxonomy" id="258049"/>
    <lineage>
        <taxon>Bacteria</taxon>
        <taxon>Bacillati</taxon>
        <taxon>Actinomycetota</taxon>
        <taxon>Actinomycetes</taxon>
        <taxon>Kitasatosporales</taxon>
        <taxon>Streptomycetaceae</taxon>
        <taxon>Kitasatospora</taxon>
    </lineage>
</organism>
<dbReference type="Proteomes" id="UP001500037">
    <property type="component" value="Unassembled WGS sequence"/>
</dbReference>
<dbReference type="Gene3D" id="3.40.47.10">
    <property type="match status" value="1"/>
</dbReference>
<keyword evidence="3" id="KW-1185">Reference proteome</keyword>
<dbReference type="EMBL" id="BAAALF010000131">
    <property type="protein sequence ID" value="GAA1258974.1"/>
    <property type="molecule type" value="Genomic_DNA"/>
</dbReference>
<dbReference type="InterPro" id="IPR016039">
    <property type="entry name" value="Thiolase-like"/>
</dbReference>
<comment type="caution">
    <text evidence="2">The sequence shown here is derived from an EMBL/GenBank/DDBJ whole genome shotgun (WGS) entry which is preliminary data.</text>
</comment>
<reference evidence="3" key="1">
    <citation type="journal article" date="2019" name="Int. J. Syst. Evol. Microbiol.">
        <title>The Global Catalogue of Microorganisms (GCM) 10K type strain sequencing project: providing services to taxonomists for standard genome sequencing and annotation.</title>
        <authorList>
            <consortium name="The Broad Institute Genomics Platform"/>
            <consortium name="The Broad Institute Genome Sequencing Center for Infectious Disease"/>
            <person name="Wu L."/>
            <person name="Ma J."/>
        </authorList>
    </citation>
    <scope>NUCLEOTIDE SEQUENCE [LARGE SCALE GENOMIC DNA]</scope>
    <source>
        <strain evidence="3">JCM 13004</strain>
    </source>
</reference>
<name>A0ABP4HCC7_9ACTN</name>
<gene>
    <name evidence="2" type="ORF">GCM10009665_56410</name>
</gene>
<evidence type="ECO:0000313" key="2">
    <source>
        <dbReference type="EMBL" id="GAA1258974.1"/>
    </source>
</evidence>
<evidence type="ECO:0000256" key="1">
    <source>
        <dbReference type="SAM" id="MobiDB-lite"/>
    </source>
</evidence>
<dbReference type="SUPFAM" id="SSF53901">
    <property type="entry name" value="Thiolase-like"/>
    <property type="match status" value="1"/>
</dbReference>
<sequence>MHVAGPGSARWRHGPTGGAPLRLARALGLEPDGHSPAALDPDLRVFLSDLVRPYGLDLDEEALRAGRGHAYAELGEALIRRLVAPHEPVDLLIQVFAAPDVQPGRAASVYLSSVCPGQPLAFALGDQGAAGTFSALRIAGEYLRSGDCRRALVLVAEQAELYYPRPPTAPWPDRHAVVGLLCEAGTRDDPGATAPPEPEARFRDHPDVPPERVAGLLTTELAELAEPAEPAGPTGPTGPVLLLGPGLAGVPAPPFAEVHRTRAGSPYTGLWAKLARGLPRWQRQRRSVLLADYDAPLRYLSLASWALAPCPQDAALKTAWPFVRDVHRSPDSRAPADPYLVMDQ</sequence>
<protein>
    <submittedName>
        <fullName evidence="2">Uncharacterized protein</fullName>
    </submittedName>
</protein>
<evidence type="ECO:0000313" key="3">
    <source>
        <dbReference type="Proteomes" id="UP001500037"/>
    </source>
</evidence>
<feature type="region of interest" description="Disordered" evidence="1">
    <location>
        <begin position="186"/>
        <end position="209"/>
    </location>
</feature>
<accession>A0ABP4HCC7</accession>
<proteinExistence type="predicted"/>
<dbReference type="RefSeq" id="WP_344444842.1">
    <property type="nucleotide sequence ID" value="NZ_BAAALF010000131.1"/>
</dbReference>
<feature type="compositionally biased region" description="Basic and acidic residues" evidence="1">
    <location>
        <begin position="198"/>
        <end position="209"/>
    </location>
</feature>